<dbReference type="InterPro" id="IPR036188">
    <property type="entry name" value="FAD/NAD-bd_sf"/>
</dbReference>
<evidence type="ECO:0000313" key="10">
    <source>
        <dbReference type="EMBL" id="QNI33859.1"/>
    </source>
</evidence>
<feature type="active site" description="Proton acceptor" evidence="5">
    <location>
        <position position="453"/>
    </location>
</feature>
<feature type="binding site" evidence="6">
    <location>
        <position position="212"/>
    </location>
    <ligand>
        <name>NAD(+)</name>
        <dbReference type="ChEBI" id="CHEBI:57540"/>
    </ligand>
</feature>
<evidence type="ECO:0000256" key="6">
    <source>
        <dbReference type="PIRSR" id="PIRSR000350-3"/>
    </source>
</evidence>
<organism evidence="10 11">
    <name type="scientific">Alloacidobacterium dinghuense</name>
    <dbReference type="NCBI Taxonomy" id="2763107"/>
    <lineage>
        <taxon>Bacteria</taxon>
        <taxon>Pseudomonadati</taxon>
        <taxon>Acidobacteriota</taxon>
        <taxon>Terriglobia</taxon>
        <taxon>Terriglobales</taxon>
        <taxon>Acidobacteriaceae</taxon>
        <taxon>Alloacidobacterium</taxon>
    </lineage>
</organism>
<evidence type="ECO:0000256" key="1">
    <source>
        <dbReference type="ARBA" id="ARBA00007532"/>
    </source>
</evidence>
<dbReference type="PANTHER" id="PTHR43014">
    <property type="entry name" value="MERCURIC REDUCTASE"/>
    <property type="match status" value="1"/>
</dbReference>
<sequence>MRRTFSVGESVKEYDLIILGSGEGGKYLAWTLAKQGKRVLVVERKYVGGSCPNIACLPSKNIIHSAKVASYFQRSEEFGITKDNFTINMSVVRDRKRKMVDGLVDMHLDKYKGSGAELLMGSGRFIGPRTLEVTLHDGSTRVVRGTDVVIGTGTHATLPAIPGLAESKPLTHIEALELDQIPQHLLVLGGGYVGLELAQAFRRFGSRVTIVERNSRLAHREDEDVSQALHELCHDEGIELALNTVIRAAEGESGKSTKLRVVQNGSEKTIEGSHLLVATGRTPNTAGIGLEVARVELTDRGYIKVNERLQTTAPGVWAVGDCAGSPHFTHISFDDFRVIVDNLSGHDRVTTGRQVPFCMFTDPELARVGLNENEAKAQGIAYRLARIPMAVDLRTRTLSETRGFMKALVDTKSDRILGFTVFGVGGGEIMGAVQIAMIAGLPYTALRDAVLTHPTLLEGLIALFSSVPPV</sequence>
<dbReference type="Proteomes" id="UP000515312">
    <property type="component" value="Chromosome"/>
</dbReference>
<gene>
    <name evidence="10" type="ORF">H7849_08095</name>
</gene>
<dbReference type="SUPFAM" id="SSF55424">
    <property type="entry name" value="FAD/NAD-linked reductases, dimerisation (C-terminal) domain"/>
    <property type="match status" value="1"/>
</dbReference>
<dbReference type="EMBL" id="CP060394">
    <property type="protein sequence ID" value="QNI33859.1"/>
    <property type="molecule type" value="Genomic_DNA"/>
</dbReference>
<dbReference type="InterPro" id="IPR016156">
    <property type="entry name" value="FAD/NAD-linked_Rdtase_dimer_sf"/>
</dbReference>
<dbReference type="GO" id="GO:0050660">
    <property type="term" value="F:flavin adenine dinucleotide binding"/>
    <property type="evidence" value="ECO:0007669"/>
    <property type="project" value="TreeGrafter"/>
</dbReference>
<comment type="cofactor">
    <cofactor evidence="6">
        <name>FAD</name>
        <dbReference type="ChEBI" id="CHEBI:57692"/>
    </cofactor>
    <text evidence="6">Binds 1 FAD per subunit.</text>
</comment>
<keyword evidence="3 6" id="KW-0274">FAD</keyword>
<evidence type="ECO:0000256" key="5">
    <source>
        <dbReference type="PIRSR" id="PIRSR000350-2"/>
    </source>
</evidence>
<dbReference type="Pfam" id="PF07992">
    <property type="entry name" value="Pyr_redox_2"/>
    <property type="match status" value="1"/>
</dbReference>
<protein>
    <submittedName>
        <fullName evidence="10">FAD-dependent oxidoreductase</fullName>
    </submittedName>
</protein>
<dbReference type="InterPro" id="IPR001100">
    <property type="entry name" value="Pyr_nuc-diS_OxRdtase"/>
</dbReference>
<evidence type="ECO:0000259" key="8">
    <source>
        <dbReference type="Pfam" id="PF02852"/>
    </source>
</evidence>
<evidence type="ECO:0000256" key="4">
    <source>
        <dbReference type="ARBA" id="ARBA00023002"/>
    </source>
</evidence>
<feature type="domain" description="Pyridine nucleotide-disulphide oxidoreductase dimerisation" evidence="8">
    <location>
        <begin position="355"/>
        <end position="459"/>
    </location>
</feature>
<dbReference type="Pfam" id="PF02852">
    <property type="entry name" value="Pyr_redox_dim"/>
    <property type="match status" value="1"/>
</dbReference>
<proteinExistence type="inferred from homology"/>
<dbReference type="KEGG" id="adin:H7849_08095"/>
<accession>A0A7G8BMT9</accession>
<keyword evidence="6" id="KW-0547">Nucleotide-binding</keyword>
<keyword evidence="2" id="KW-0285">Flavoprotein</keyword>
<keyword evidence="4" id="KW-0560">Oxidoreductase</keyword>
<dbReference type="InterPro" id="IPR023753">
    <property type="entry name" value="FAD/NAD-binding_dom"/>
</dbReference>
<reference evidence="10 11" key="1">
    <citation type="submission" date="2020-08" db="EMBL/GenBank/DDBJ databases">
        <title>Edaphobacter telluris sp. nov. and Acidobacterium dinghuensis sp. nov., two acidobacteria isolated from forest soil.</title>
        <authorList>
            <person name="Fu J."/>
            <person name="Qiu L."/>
        </authorList>
    </citation>
    <scope>NUCLEOTIDE SEQUENCE [LARGE SCALE GENOMIC DNA]</scope>
    <source>
        <strain evidence="10">4Y35</strain>
    </source>
</reference>
<evidence type="ECO:0000313" key="11">
    <source>
        <dbReference type="Proteomes" id="UP000515312"/>
    </source>
</evidence>
<dbReference type="GO" id="GO:0003955">
    <property type="term" value="F:NAD(P)H dehydrogenase (quinone) activity"/>
    <property type="evidence" value="ECO:0007669"/>
    <property type="project" value="TreeGrafter"/>
</dbReference>
<comment type="similarity">
    <text evidence="1">Belongs to the class-I pyridine nucleotide-disulfide oxidoreductase family.</text>
</comment>
<evidence type="ECO:0000256" key="2">
    <source>
        <dbReference type="ARBA" id="ARBA00022630"/>
    </source>
</evidence>
<dbReference type="PIRSF" id="PIRSF000350">
    <property type="entry name" value="Mercury_reductase_MerA"/>
    <property type="match status" value="1"/>
</dbReference>
<evidence type="ECO:0000259" key="9">
    <source>
        <dbReference type="Pfam" id="PF07992"/>
    </source>
</evidence>
<evidence type="ECO:0000256" key="3">
    <source>
        <dbReference type="ARBA" id="ARBA00022827"/>
    </source>
</evidence>
<feature type="binding site" evidence="6">
    <location>
        <position position="123"/>
    </location>
    <ligand>
        <name>FAD</name>
        <dbReference type="ChEBI" id="CHEBI:57692"/>
    </ligand>
</feature>
<feature type="binding site" evidence="6">
    <location>
        <position position="321"/>
    </location>
    <ligand>
        <name>FAD</name>
        <dbReference type="ChEBI" id="CHEBI:57692"/>
    </ligand>
</feature>
<dbReference type="InterPro" id="IPR004099">
    <property type="entry name" value="Pyr_nucl-diS_OxRdtase_dimer"/>
</dbReference>
<dbReference type="PRINTS" id="PR00368">
    <property type="entry name" value="FADPNR"/>
</dbReference>
<name>A0A7G8BMT9_9BACT</name>
<feature type="binding site" evidence="6">
    <location>
        <begin position="189"/>
        <end position="196"/>
    </location>
    <ligand>
        <name>NAD(+)</name>
        <dbReference type="ChEBI" id="CHEBI:57540"/>
    </ligand>
</feature>
<feature type="binding site" evidence="6">
    <location>
        <position position="280"/>
    </location>
    <ligand>
        <name>NAD(+)</name>
        <dbReference type="ChEBI" id="CHEBI:57540"/>
    </ligand>
</feature>
<dbReference type="AlphaFoldDB" id="A0A7G8BMT9"/>
<dbReference type="PANTHER" id="PTHR43014:SF2">
    <property type="entry name" value="MERCURIC REDUCTASE"/>
    <property type="match status" value="1"/>
</dbReference>
<evidence type="ECO:0000256" key="7">
    <source>
        <dbReference type="PIRSR" id="PIRSR000350-4"/>
    </source>
</evidence>
<keyword evidence="11" id="KW-1185">Reference proteome</keyword>
<dbReference type="FunFam" id="3.30.390.30:FF:000001">
    <property type="entry name" value="Dihydrolipoyl dehydrogenase"/>
    <property type="match status" value="1"/>
</dbReference>
<dbReference type="PRINTS" id="PR00411">
    <property type="entry name" value="PNDRDTASEI"/>
</dbReference>
<dbReference type="Gene3D" id="3.50.50.60">
    <property type="entry name" value="FAD/NAD(P)-binding domain"/>
    <property type="match status" value="2"/>
</dbReference>
<keyword evidence="6" id="KW-0520">NAD</keyword>
<dbReference type="SUPFAM" id="SSF51905">
    <property type="entry name" value="FAD/NAD(P)-binding domain"/>
    <property type="match status" value="1"/>
</dbReference>
<dbReference type="Gene3D" id="3.30.390.30">
    <property type="match status" value="1"/>
</dbReference>
<feature type="disulfide bond" description="Redox-active" evidence="7">
    <location>
        <begin position="51"/>
        <end position="56"/>
    </location>
</feature>
<feature type="domain" description="FAD/NAD(P)-binding" evidence="9">
    <location>
        <begin position="14"/>
        <end position="332"/>
    </location>
</feature>
<feature type="binding site" evidence="6">
    <location>
        <position position="60"/>
    </location>
    <ligand>
        <name>FAD</name>
        <dbReference type="ChEBI" id="CHEBI:57692"/>
    </ligand>
</feature>